<protein>
    <submittedName>
        <fullName evidence="7">HTH-type transcriptional regulator PksA</fullName>
    </submittedName>
</protein>
<reference evidence="7" key="2">
    <citation type="submission" date="2020-09" db="EMBL/GenBank/DDBJ databases">
        <authorList>
            <person name="Sun Q."/>
            <person name="Zhou Y."/>
        </authorList>
    </citation>
    <scope>NUCLEOTIDE SEQUENCE</scope>
    <source>
        <strain evidence="7">CGMCC 1.12360</strain>
    </source>
</reference>
<dbReference type="SUPFAM" id="SSF48498">
    <property type="entry name" value="Tetracyclin repressor-like, C-terminal domain"/>
    <property type="match status" value="1"/>
</dbReference>
<dbReference type="SUPFAM" id="SSF46689">
    <property type="entry name" value="Homeodomain-like"/>
    <property type="match status" value="1"/>
</dbReference>
<dbReference type="PROSITE" id="PS01081">
    <property type="entry name" value="HTH_TETR_1"/>
    <property type="match status" value="1"/>
</dbReference>
<evidence type="ECO:0000256" key="5">
    <source>
        <dbReference type="PROSITE-ProRule" id="PRU00335"/>
    </source>
</evidence>
<keyword evidence="2" id="KW-0805">Transcription regulation</keyword>
<gene>
    <name evidence="7" type="primary">pksA</name>
    <name evidence="7" type="ORF">GCM10010978_30010</name>
</gene>
<evidence type="ECO:0000313" key="7">
    <source>
        <dbReference type="EMBL" id="GFZ88406.1"/>
    </source>
</evidence>
<evidence type="ECO:0000256" key="2">
    <source>
        <dbReference type="ARBA" id="ARBA00023015"/>
    </source>
</evidence>
<dbReference type="InterPro" id="IPR001647">
    <property type="entry name" value="HTH_TetR"/>
</dbReference>
<evidence type="ECO:0000313" key="8">
    <source>
        <dbReference type="Proteomes" id="UP000602050"/>
    </source>
</evidence>
<keyword evidence="1" id="KW-0678">Repressor</keyword>
<feature type="domain" description="HTH tetR-type" evidence="6">
    <location>
        <begin position="8"/>
        <end position="68"/>
    </location>
</feature>
<proteinExistence type="predicted"/>
<accession>A0A8J2TT55</accession>
<dbReference type="Gene3D" id="1.10.357.10">
    <property type="entry name" value="Tetracycline Repressor, domain 2"/>
    <property type="match status" value="1"/>
</dbReference>
<dbReference type="Proteomes" id="UP000602050">
    <property type="component" value="Unassembled WGS sequence"/>
</dbReference>
<dbReference type="InterPro" id="IPR039538">
    <property type="entry name" value="BetI_C"/>
</dbReference>
<dbReference type="PANTHER" id="PTHR43479">
    <property type="entry name" value="ACREF/ENVCD OPERON REPRESSOR-RELATED"/>
    <property type="match status" value="1"/>
</dbReference>
<evidence type="ECO:0000256" key="3">
    <source>
        <dbReference type="ARBA" id="ARBA00023125"/>
    </source>
</evidence>
<dbReference type="RefSeq" id="WP_188393225.1">
    <property type="nucleotide sequence ID" value="NZ_BMEV01000080.1"/>
</dbReference>
<feature type="DNA-binding region" description="H-T-H motif" evidence="5">
    <location>
        <begin position="31"/>
        <end position="50"/>
    </location>
</feature>
<comment type="caution">
    <text evidence="7">The sequence shown here is derived from an EMBL/GenBank/DDBJ whole genome shotgun (WGS) entry which is preliminary data.</text>
</comment>
<dbReference type="EMBL" id="BMEV01000080">
    <property type="protein sequence ID" value="GFZ88406.1"/>
    <property type="molecule type" value="Genomic_DNA"/>
</dbReference>
<dbReference type="InterPro" id="IPR036271">
    <property type="entry name" value="Tet_transcr_reg_TetR-rel_C_sf"/>
</dbReference>
<dbReference type="InterPro" id="IPR023772">
    <property type="entry name" value="DNA-bd_HTH_TetR-type_CS"/>
</dbReference>
<reference evidence="7" key="1">
    <citation type="journal article" date="2014" name="Int. J. Syst. Evol. Microbiol.">
        <title>Complete genome sequence of Corynebacterium casei LMG S-19264T (=DSM 44701T), isolated from a smear-ripened cheese.</title>
        <authorList>
            <consortium name="US DOE Joint Genome Institute (JGI-PGF)"/>
            <person name="Walter F."/>
            <person name="Albersmeier A."/>
            <person name="Kalinowski J."/>
            <person name="Ruckert C."/>
        </authorList>
    </citation>
    <scope>NUCLEOTIDE SEQUENCE</scope>
    <source>
        <strain evidence="7">CGMCC 1.12360</strain>
    </source>
</reference>
<dbReference type="AlphaFoldDB" id="A0A8J2TT55"/>
<name>A0A8J2TT55_9BACI</name>
<organism evidence="7 8">
    <name type="scientific">Compostibacillus humi</name>
    <dbReference type="NCBI Taxonomy" id="1245525"/>
    <lineage>
        <taxon>Bacteria</taxon>
        <taxon>Bacillati</taxon>
        <taxon>Bacillota</taxon>
        <taxon>Bacilli</taxon>
        <taxon>Bacillales</taxon>
        <taxon>Bacillaceae</taxon>
        <taxon>Compostibacillus</taxon>
    </lineage>
</organism>
<dbReference type="InterPro" id="IPR009057">
    <property type="entry name" value="Homeodomain-like_sf"/>
</dbReference>
<keyword evidence="4" id="KW-0804">Transcription</keyword>
<dbReference type="Pfam" id="PF13977">
    <property type="entry name" value="TetR_C_6"/>
    <property type="match status" value="1"/>
</dbReference>
<keyword evidence="8" id="KW-1185">Reference proteome</keyword>
<dbReference type="GO" id="GO:0003677">
    <property type="term" value="F:DNA binding"/>
    <property type="evidence" value="ECO:0007669"/>
    <property type="project" value="UniProtKB-UniRule"/>
</dbReference>
<dbReference type="InterPro" id="IPR050624">
    <property type="entry name" value="HTH-type_Tx_Regulator"/>
</dbReference>
<dbReference type="PROSITE" id="PS50977">
    <property type="entry name" value="HTH_TETR_2"/>
    <property type="match status" value="1"/>
</dbReference>
<keyword evidence="3 5" id="KW-0238">DNA-binding</keyword>
<evidence type="ECO:0000256" key="4">
    <source>
        <dbReference type="ARBA" id="ARBA00023163"/>
    </source>
</evidence>
<dbReference type="Pfam" id="PF00440">
    <property type="entry name" value="TetR_N"/>
    <property type="match status" value="1"/>
</dbReference>
<evidence type="ECO:0000256" key="1">
    <source>
        <dbReference type="ARBA" id="ARBA00022491"/>
    </source>
</evidence>
<evidence type="ECO:0000259" key="6">
    <source>
        <dbReference type="PROSITE" id="PS50977"/>
    </source>
</evidence>
<dbReference type="PANTHER" id="PTHR43479:SF11">
    <property type="entry name" value="ACREF_ENVCD OPERON REPRESSOR-RELATED"/>
    <property type="match status" value="1"/>
</dbReference>
<sequence length="191" mass="22373">MPKIVDHEKRKEMIAEATWQVILKQGMKGATVRNIAKEAQLSLGALRHYFSTQEELYMFAMNLVKERVLKRIEKIVASDLPPKEKFISFLEQLLPMDEESRADMEVWLHFTNYFLGNEELLDDGIREGIENALCFLDCHQLLKDNIDIEIETERLYALVDGLALHRIMDKNRPTNEMMHQVLTKHVETLFK</sequence>